<protein>
    <recommendedName>
        <fullName evidence="4">Surface-anchored protein</fullName>
    </recommendedName>
</protein>
<gene>
    <name evidence="2" type="ORF">DFJ69_2718</name>
</gene>
<evidence type="ECO:0000256" key="1">
    <source>
        <dbReference type="SAM" id="SignalP"/>
    </source>
</evidence>
<feature type="chain" id="PRO_5017825335" description="Surface-anchored protein" evidence="1">
    <location>
        <begin position="26"/>
        <end position="242"/>
    </location>
</feature>
<evidence type="ECO:0000313" key="3">
    <source>
        <dbReference type="Proteomes" id="UP000256661"/>
    </source>
</evidence>
<accession>A0A3D9STC1</accession>
<keyword evidence="3" id="KW-1185">Reference proteome</keyword>
<evidence type="ECO:0000313" key="2">
    <source>
        <dbReference type="EMBL" id="REE97253.1"/>
    </source>
</evidence>
<name>A0A3D9STC1_9ACTN</name>
<evidence type="ECO:0008006" key="4">
    <source>
        <dbReference type="Google" id="ProtNLM"/>
    </source>
</evidence>
<feature type="signal peptide" evidence="1">
    <location>
        <begin position="1"/>
        <end position="25"/>
    </location>
</feature>
<dbReference type="EMBL" id="QTTT01000001">
    <property type="protein sequence ID" value="REE97253.1"/>
    <property type="molecule type" value="Genomic_DNA"/>
</dbReference>
<comment type="caution">
    <text evidence="2">The sequence shown here is derived from an EMBL/GenBank/DDBJ whole genome shotgun (WGS) entry which is preliminary data.</text>
</comment>
<dbReference type="AlphaFoldDB" id="A0A3D9STC1"/>
<dbReference type="Proteomes" id="UP000256661">
    <property type="component" value="Unassembled WGS sequence"/>
</dbReference>
<keyword evidence="1" id="KW-0732">Signal</keyword>
<dbReference type="RefSeq" id="WP_116022770.1">
    <property type="nucleotide sequence ID" value="NZ_QTTT01000001.1"/>
</dbReference>
<dbReference type="OrthoDB" id="3447380at2"/>
<reference evidence="2 3" key="1">
    <citation type="submission" date="2018-08" db="EMBL/GenBank/DDBJ databases">
        <title>Sequencing the genomes of 1000 actinobacteria strains.</title>
        <authorList>
            <person name="Klenk H.-P."/>
        </authorList>
    </citation>
    <scope>NUCLEOTIDE SEQUENCE [LARGE SCALE GENOMIC DNA]</scope>
    <source>
        <strain evidence="2 3">DSM 43927</strain>
    </source>
</reference>
<sequence>MKRALTLVAVSALALPVLAPAAAHADPTPPVAPAKAGTLRITPGTAVLDAQKSTPVTFHVRLPGLGKNSWVDLTARGPRGDIEFGDAKDPDGDGVFTATIRFDRYSEAGVWRVESEIFNIDTGDDYAGPSGSFNVKRRTRLGVNAAPEPVKKGRTLTVSGRLTQLTKYGYPDFSGYKGQRIHIQFKRRGSATWVNKGYATTDGGGKYVKRFTANLDGTWRAWFKGTATHVPVVSGVDHVDVR</sequence>
<proteinExistence type="predicted"/>
<organism evidence="2 3">
    <name type="scientific">Thermomonospora umbrina</name>
    <dbReference type="NCBI Taxonomy" id="111806"/>
    <lineage>
        <taxon>Bacteria</taxon>
        <taxon>Bacillati</taxon>
        <taxon>Actinomycetota</taxon>
        <taxon>Actinomycetes</taxon>
        <taxon>Streptosporangiales</taxon>
        <taxon>Thermomonosporaceae</taxon>
        <taxon>Thermomonospora</taxon>
    </lineage>
</organism>